<dbReference type="Pfam" id="PF00350">
    <property type="entry name" value="Dynamin_N"/>
    <property type="match status" value="1"/>
</dbReference>
<organism evidence="14 15">
    <name type="scientific">Glossina brevipalpis</name>
    <dbReference type="NCBI Taxonomy" id="37001"/>
    <lineage>
        <taxon>Eukaryota</taxon>
        <taxon>Metazoa</taxon>
        <taxon>Ecdysozoa</taxon>
        <taxon>Arthropoda</taxon>
        <taxon>Hexapoda</taxon>
        <taxon>Insecta</taxon>
        <taxon>Pterygota</taxon>
        <taxon>Neoptera</taxon>
        <taxon>Endopterygota</taxon>
        <taxon>Diptera</taxon>
        <taxon>Brachycera</taxon>
        <taxon>Muscomorpha</taxon>
        <taxon>Hippoboscoidea</taxon>
        <taxon>Glossinidae</taxon>
        <taxon>Glossina</taxon>
    </lineage>
</organism>
<sequence>MAACLNCTPPMVTTNNSNENSSNLKIGNNSLKYKKTSALIPDIRTMYVNANKSPLRVFVSAKKKINDIYVEIDEYVHETIELINILHAEREIVSKTERELFESYIPKVAGIREVLARDHMKVAFFGRTSNGKSSVINAMLREKILPNGIGHTTNCFCQVEGCDGSEAYLIKEGSDEKLNVKDIKQLANALSQEKLSENSLIRIFWPRDRCSLLRDGVVFMDSPGVDVSANLDDWIDNHCLNADVFVLVLNAESTMTRAEKQFFHKVSQKLSKPNIFILNNRWDASANEQEFQESVKSQHTERCVDFLTKELKITNEEEAAERVFFVSAREVVQARIEKAKGNSPSSGAIAEGFQIRYFEFQDFERKFEECISKSAVETKFKKHSFRGKALSSDMCSMLDSIIERISTSRNLKLDQKNCLTEYIKGKEIGMMDITRGMVLEMDKIVEEVEKNVSRILNEEILNLSVLVDEFNMPFYPEPIVLNVYKKELNSYVESGLESNLRARLSTALDMNLESVRREMTESMHALVPNEKFNEQTKQIVVRTQPFEMLYTLNCQNLCADFQEDLKFKFSWGITTMLKRFTNKAKGRNRKNSAIMNRQSSLQVASPIMPINAEPVCLIPTSIGDIAQEYLSMISRLTWNSIRSQGNVGGVIVVGIMLKAIGWRLVVGVGALYGCVYMYERLSWSNSAKERVFKAQYVRHASRKFKMIVDLISANCSHQVQQELSSTFSRLCRSVDCATTDMKEDLKAVEEQLDALENDQKKLKLLRNKANYIKNELEIFENDYIKSN</sequence>
<dbReference type="SUPFAM" id="SSF52540">
    <property type="entry name" value="P-loop containing nucleoside triphosphate hydrolases"/>
    <property type="match status" value="1"/>
</dbReference>
<evidence type="ECO:0000256" key="6">
    <source>
        <dbReference type="ARBA" id="ARBA00022989"/>
    </source>
</evidence>
<keyword evidence="8" id="KW-0496">Mitochondrion</keyword>
<keyword evidence="4" id="KW-1000">Mitochondrion outer membrane</keyword>
<dbReference type="Proteomes" id="UP000091820">
    <property type="component" value="Unassembled WGS sequence"/>
</dbReference>
<dbReference type="EnsemblMetazoa" id="GBRI041936-RA">
    <property type="protein sequence ID" value="GBRI041936-PA"/>
    <property type="gene ID" value="GBRI041936"/>
</dbReference>
<dbReference type="InterPro" id="IPR027417">
    <property type="entry name" value="P-loop_NTPase"/>
</dbReference>
<dbReference type="STRING" id="37001.A0A1A9X2I7"/>
<evidence type="ECO:0000256" key="7">
    <source>
        <dbReference type="ARBA" id="ARBA00023054"/>
    </source>
</evidence>
<keyword evidence="15" id="KW-1185">Reference proteome</keyword>
<feature type="domain" description="Dynamin-type G" evidence="13">
    <location>
        <begin position="116"/>
        <end position="364"/>
    </location>
</feature>
<proteinExistence type="predicted"/>
<evidence type="ECO:0000256" key="8">
    <source>
        <dbReference type="ARBA" id="ARBA00023128"/>
    </source>
</evidence>
<dbReference type="Pfam" id="PF04799">
    <property type="entry name" value="Fzo_mitofusin"/>
    <property type="match status" value="1"/>
</dbReference>
<keyword evidence="9" id="KW-0342">GTP-binding</keyword>
<evidence type="ECO:0000256" key="1">
    <source>
        <dbReference type="ARBA" id="ARBA00004374"/>
    </source>
</evidence>
<evidence type="ECO:0000256" key="12">
    <source>
        <dbReference type="SAM" id="Coils"/>
    </source>
</evidence>
<dbReference type="AlphaFoldDB" id="A0A1A9X2I7"/>
<keyword evidence="3" id="KW-0547">Nucleotide-binding</keyword>
<accession>A0A1A9X2I7</accession>
<dbReference type="Gene3D" id="3.40.50.300">
    <property type="entry name" value="P-loop containing nucleotide triphosphate hydrolases"/>
    <property type="match status" value="1"/>
</dbReference>
<dbReference type="InterPro" id="IPR045063">
    <property type="entry name" value="Dynamin_N"/>
</dbReference>
<evidence type="ECO:0000256" key="11">
    <source>
        <dbReference type="ARBA" id="ARBA00048548"/>
    </source>
</evidence>
<evidence type="ECO:0000256" key="3">
    <source>
        <dbReference type="ARBA" id="ARBA00022741"/>
    </source>
</evidence>
<evidence type="ECO:0000256" key="10">
    <source>
        <dbReference type="ARBA" id="ARBA00023136"/>
    </source>
</evidence>
<reference evidence="15" key="1">
    <citation type="submission" date="2014-03" db="EMBL/GenBank/DDBJ databases">
        <authorList>
            <person name="Aksoy S."/>
            <person name="Warren W."/>
            <person name="Wilson R.K."/>
        </authorList>
    </citation>
    <scope>NUCLEOTIDE SEQUENCE [LARGE SCALE GENOMIC DNA]</scope>
    <source>
        <strain evidence="15">IAEA</strain>
    </source>
</reference>
<dbReference type="VEuPathDB" id="VectorBase:GBRI041936"/>
<dbReference type="InterPro" id="IPR027094">
    <property type="entry name" value="Mitofusin_fam"/>
</dbReference>
<dbReference type="InterPro" id="IPR006884">
    <property type="entry name" value="Fzo/mitofusin_HR2"/>
</dbReference>
<keyword evidence="6" id="KW-1133">Transmembrane helix</keyword>
<dbReference type="SMR" id="A0A1A9X2I7"/>
<evidence type="ECO:0000256" key="9">
    <source>
        <dbReference type="ARBA" id="ARBA00023134"/>
    </source>
</evidence>
<evidence type="ECO:0000313" key="15">
    <source>
        <dbReference type="Proteomes" id="UP000091820"/>
    </source>
</evidence>
<comment type="subcellular location">
    <subcellularLocation>
        <location evidence="1">Mitochondrion outer membrane</location>
        <topology evidence="1">Multi-pass membrane protein</topology>
    </subcellularLocation>
</comment>
<keyword evidence="2" id="KW-0812">Transmembrane</keyword>
<feature type="coiled-coil region" evidence="12">
    <location>
        <begin position="738"/>
        <end position="782"/>
    </location>
</feature>
<keyword evidence="5" id="KW-0378">Hydrolase</keyword>
<dbReference type="GO" id="GO:0008053">
    <property type="term" value="P:mitochondrial fusion"/>
    <property type="evidence" value="ECO:0007669"/>
    <property type="project" value="InterPro"/>
</dbReference>
<evidence type="ECO:0000256" key="5">
    <source>
        <dbReference type="ARBA" id="ARBA00022801"/>
    </source>
</evidence>
<dbReference type="GO" id="GO:0051646">
    <property type="term" value="P:mitochondrion localization"/>
    <property type="evidence" value="ECO:0007669"/>
    <property type="project" value="TreeGrafter"/>
</dbReference>
<dbReference type="PROSITE" id="PS51718">
    <property type="entry name" value="G_DYNAMIN_2"/>
    <property type="match status" value="1"/>
</dbReference>
<evidence type="ECO:0000313" key="14">
    <source>
        <dbReference type="EnsemblMetazoa" id="GBRI041936-PA"/>
    </source>
</evidence>
<keyword evidence="7 12" id="KW-0175">Coiled coil</keyword>
<dbReference type="SUPFAM" id="SSF111479">
    <property type="entry name" value="Fzo-like conserved region"/>
    <property type="match status" value="1"/>
</dbReference>
<keyword evidence="10" id="KW-0472">Membrane</keyword>
<dbReference type="Gene3D" id="1.20.5.110">
    <property type="match status" value="1"/>
</dbReference>
<protein>
    <recommendedName>
        <fullName evidence="13">Dynamin-type G domain-containing protein</fullName>
    </recommendedName>
</protein>
<evidence type="ECO:0000256" key="4">
    <source>
        <dbReference type="ARBA" id="ARBA00022787"/>
    </source>
</evidence>
<evidence type="ECO:0000256" key="2">
    <source>
        <dbReference type="ARBA" id="ARBA00022692"/>
    </source>
</evidence>
<dbReference type="PANTHER" id="PTHR10465:SF3">
    <property type="entry name" value="TRANSMEMBRANE GTPASE MARF-RELATED"/>
    <property type="match status" value="1"/>
</dbReference>
<dbReference type="GO" id="GO:0005525">
    <property type="term" value="F:GTP binding"/>
    <property type="evidence" value="ECO:0007669"/>
    <property type="project" value="UniProtKB-KW"/>
</dbReference>
<dbReference type="FunFam" id="3.40.50.300:FF:000214">
    <property type="entry name" value="Mitofusin 2"/>
    <property type="match status" value="1"/>
</dbReference>
<comment type="catalytic activity">
    <reaction evidence="11">
        <text>GTP + H2O = GDP + phosphate + H(+)</text>
        <dbReference type="Rhea" id="RHEA:19669"/>
        <dbReference type="ChEBI" id="CHEBI:15377"/>
        <dbReference type="ChEBI" id="CHEBI:15378"/>
        <dbReference type="ChEBI" id="CHEBI:37565"/>
        <dbReference type="ChEBI" id="CHEBI:43474"/>
        <dbReference type="ChEBI" id="CHEBI:58189"/>
    </reaction>
</comment>
<name>A0A1A9X2I7_9MUSC</name>
<dbReference type="GO" id="GO:0003924">
    <property type="term" value="F:GTPase activity"/>
    <property type="evidence" value="ECO:0007669"/>
    <property type="project" value="InterPro"/>
</dbReference>
<reference evidence="14" key="2">
    <citation type="submission" date="2020-05" db="UniProtKB">
        <authorList>
            <consortium name="EnsemblMetazoa"/>
        </authorList>
    </citation>
    <scope>IDENTIFICATION</scope>
    <source>
        <strain evidence="14">IAEA</strain>
    </source>
</reference>
<evidence type="ECO:0000259" key="13">
    <source>
        <dbReference type="PROSITE" id="PS51718"/>
    </source>
</evidence>
<dbReference type="PANTHER" id="PTHR10465">
    <property type="entry name" value="TRANSMEMBRANE GTPASE FZO1"/>
    <property type="match status" value="1"/>
</dbReference>
<dbReference type="InterPro" id="IPR030381">
    <property type="entry name" value="G_DYNAMIN_dom"/>
</dbReference>
<dbReference type="CDD" id="cd09912">
    <property type="entry name" value="DLP_2"/>
    <property type="match status" value="1"/>
</dbReference>
<dbReference type="GO" id="GO:0005741">
    <property type="term" value="C:mitochondrial outer membrane"/>
    <property type="evidence" value="ECO:0007669"/>
    <property type="project" value="UniProtKB-SubCell"/>
</dbReference>